<organism evidence="2 3">
    <name type="scientific">Phyllachora maydis</name>
    <dbReference type="NCBI Taxonomy" id="1825666"/>
    <lineage>
        <taxon>Eukaryota</taxon>
        <taxon>Fungi</taxon>
        <taxon>Dikarya</taxon>
        <taxon>Ascomycota</taxon>
        <taxon>Pezizomycotina</taxon>
        <taxon>Sordariomycetes</taxon>
        <taxon>Sordariomycetidae</taxon>
        <taxon>Phyllachorales</taxon>
        <taxon>Phyllachoraceae</taxon>
        <taxon>Phyllachora</taxon>
    </lineage>
</organism>
<comment type="caution">
    <text evidence="2">The sequence shown here is derived from an EMBL/GenBank/DDBJ whole genome shotgun (WGS) entry which is preliminary data.</text>
</comment>
<sequence>MMRLPTTSGPTAYSPPPPSDPLRSSLPATGPPLAAGRLPYIEPDDDVDRLPIEAEFDEAYDDLESGMMDDEAAAAAQTVFALRRRGILSTAVSAKLSQPPRRPSPGAIEPLPPGSAPPPPVRRGALRFRTSAEVALMCTNVVRSVPRMRKRKRSPSQHGPEGAGERRGRPAGGETVGTTPVALRPSEGQHSPGASAPDSAGST</sequence>
<reference evidence="2" key="1">
    <citation type="journal article" date="2023" name="Mol. Plant Microbe Interact.">
        <title>Elucidating the Obligate Nature and Biological Capacity of an Invasive Fungal Corn Pathogen.</title>
        <authorList>
            <person name="MacCready J.S."/>
            <person name="Roggenkamp E.M."/>
            <person name="Gdanetz K."/>
            <person name="Chilvers M.I."/>
        </authorList>
    </citation>
    <scope>NUCLEOTIDE SEQUENCE</scope>
    <source>
        <strain evidence="2">PM02</strain>
    </source>
</reference>
<feature type="region of interest" description="Disordered" evidence="1">
    <location>
        <begin position="139"/>
        <end position="203"/>
    </location>
</feature>
<dbReference type="Proteomes" id="UP001217918">
    <property type="component" value="Unassembled WGS sequence"/>
</dbReference>
<evidence type="ECO:0000256" key="1">
    <source>
        <dbReference type="SAM" id="MobiDB-lite"/>
    </source>
</evidence>
<dbReference type="AlphaFoldDB" id="A0AAD9I306"/>
<keyword evidence="3" id="KW-1185">Reference proteome</keyword>
<gene>
    <name evidence="2" type="ORF">P8C59_004097</name>
</gene>
<accession>A0AAD9I306</accession>
<proteinExistence type="predicted"/>
<protein>
    <submittedName>
        <fullName evidence="2">Uncharacterized protein</fullName>
    </submittedName>
</protein>
<feature type="compositionally biased region" description="Basic residues" evidence="1">
    <location>
        <begin position="146"/>
        <end position="155"/>
    </location>
</feature>
<dbReference type="EMBL" id="JAQQPM010000003">
    <property type="protein sequence ID" value="KAK2069522.1"/>
    <property type="molecule type" value="Genomic_DNA"/>
</dbReference>
<feature type="compositionally biased region" description="Pro residues" evidence="1">
    <location>
        <begin position="110"/>
        <end position="121"/>
    </location>
</feature>
<feature type="region of interest" description="Disordered" evidence="1">
    <location>
        <begin position="1"/>
        <end position="45"/>
    </location>
</feature>
<feature type="compositionally biased region" description="Low complexity" evidence="1">
    <location>
        <begin position="191"/>
        <end position="203"/>
    </location>
</feature>
<evidence type="ECO:0000313" key="3">
    <source>
        <dbReference type="Proteomes" id="UP001217918"/>
    </source>
</evidence>
<evidence type="ECO:0000313" key="2">
    <source>
        <dbReference type="EMBL" id="KAK2069522.1"/>
    </source>
</evidence>
<name>A0AAD9I306_9PEZI</name>
<feature type="compositionally biased region" description="Low complexity" evidence="1">
    <location>
        <begin position="1"/>
        <end position="12"/>
    </location>
</feature>
<feature type="region of interest" description="Disordered" evidence="1">
    <location>
        <begin position="92"/>
        <end position="127"/>
    </location>
</feature>